<dbReference type="PANTHER" id="PTHR42643:SF38">
    <property type="entry name" value="IONOTROPIC RECEPTOR 100A"/>
    <property type="match status" value="1"/>
</dbReference>
<organism evidence="10 11">
    <name type="scientific">Diachasma alloeum</name>
    <dbReference type="NCBI Taxonomy" id="454923"/>
    <lineage>
        <taxon>Eukaryota</taxon>
        <taxon>Metazoa</taxon>
        <taxon>Ecdysozoa</taxon>
        <taxon>Arthropoda</taxon>
        <taxon>Hexapoda</taxon>
        <taxon>Insecta</taxon>
        <taxon>Pterygota</taxon>
        <taxon>Neoptera</taxon>
        <taxon>Endopterygota</taxon>
        <taxon>Hymenoptera</taxon>
        <taxon>Apocrita</taxon>
        <taxon>Ichneumonoidea</taxon>
        <taxon>Braconidae</taxon>
        <taxon>Opiinae</taxon>
        <taxon>Diachasma</taxon>
    </lineage>
</organism>
<dbReference type="GO" id="GO:0005886">
    <property type="term" value="C:plasma membrane"/>
    <property type="evidence" value="ECO:0007669"/>
    <property type="project" value="UniProtKB-SubCell"/>
</dbReference>
<keyword evidence="11" id="KW-1185">Reference proteome</keyword>
<keyword evidence="6 10" id="KW-0675">Receptor</keyword>
<evidence type="ECO:0000256" key="8">
    <source>
        <dbReference type="SAM" id="Phobius"/>
    </source>
</evidence>
<dbReference type="Proteomes" id="UP000297026">
    <property type="component" value="Unassembled WGS sequence"/>
</dbReference>
<accession>A0A4E0S4F2</accession>
<evidence type="ECO:0000256" key="3">
    <source>
        <dbReference type="ARBA" id="ARBA00022692"/>
    </source>
</evidence>
<keyword evidence="9" id="KW-0732">Signal</keyword>
<reference evidence="10" key="1">
    <citation type="submission" date="2019-02" db="EMBL/GenBank/DDBJ databases">
        <title>Genome of the parasitoid wasp Diachasma alloeum, an emerging model for ecological speciation and transitions to asexual reproduction.</title>
        <authorList>
            <person name="Robertson H.M."/>
            <person name="Walden K.K."/>
            <person name="Tvedte E.S."/>
            <person name="Hood G.R."/>
            <person name="Feder J.L."/>
            <person name="Forbes A.A."/>
            <person name="Logsdon J.M."/>
            <person name="Mcelroy K.E."/>
        </authorList>
    </citation>
    <scope>NUCLEOTIDE SEQUENCE [LARGE SCALE GENOMIC DNA]</scope>
    <source>
        <strain evidence="10">Michigan</strain>
    </source>
</reference>
<proteinExistence type="predicted"/>
<dbReference type="EMBL" id="ML158588">
    <property type="protein sequence ID" value="THK32943.1"/>
    <property type="molecule type" value="Genomic_DNA"/>
</dbReference>
<evidence type="ECO:0000256" key="7">
    <source>
        <dbReference type="ARBA" id="ARBA00023180"/>
    </source>
</evidence>
<evidence type="ECO:0000256" key="1">
    <source>
        <dbReference type="ARBA" id="ARBA00004651"/>
    </source>
</evidence>
<feature type="transmembrane region" description="Helical" evidence="8">
    <location>
        <begin position="357"/>
        <end position="375"/>
    </location>
</feature>
<evidence type="ECO:0000256" key="2">
    <source>
        <dbReference type="ARBA" id="ARBA00022475"/>
    </source>
</evidence>
<keyword evidence="5 8" id="KW-0472">Membrane</keyword>
<dbReference type="InterPro" id="IPR052192">
    <property type="entry name" value="Insect_Ionotropic_Sensory_Rcpt"/>
</dbReference>
<keyword evidence="7" id="KW-0325">Glycoprotein</keyword>
<feature type="transmembrane region" description="Helical" evidence="8">
    <location>
        <begin position="407"/>
        <end position="427"/>
    </location>
</feature>
<evidence type="ECO:0000256" key="9">
    <source>
        <dbReference type="SAM" id="SignalP"/>
    </source>
</evidence>
<keyword evidence="3 8" id="KW-0812">Transmembrane</keyword>
<evidence type="ECO:0000256" key="5">
    <source>
        <dbReference type="ARBA" id="ARBA00023136"/>
    </source>
</evidence>
<evidence type="ECO:0000256" key="4">
    <source>
        <dbReference type="ARBA" id="ARBA00022989"/>
    </source>
</evidence>
<feature type="signal peptide" evidence="9">
    <location>
        <begin position="1"/>
        <end position="21"/>
    </location>
</feature>
<feature type="transmembrane region" description="Helical" evidence="8">
    <location>
        <begin position="593"/>
        <end position="614"/>
    </location>
</feature>
<feature type="chain" id="PRO_5020036487" evidence="9">
    <location>
        <begin position="22"/>
        <end position="632"/>
    </location>
</feature>
<dbReference type="PANTHER" id="PTHR42643">
    <property type="entry name" value="IONOTROPIC RECEPTOR 20A-RELATED"/>
    <property type="match status" value="1"/>
</dbReference>
<dbReference type="OrthoDB" id="7696986at2759"/>
<keyword evidence="2" id="KW-1003">Cell membrane</keyword>
<keyword evidence="4 8" id="KW-1133">Transmembrane helix</keyword>
<gene>
    <name evidence="10" type="primary">Ir129</name>
    <name evidence="10" type="ORF">DALL_DALL000123</name>
</gene>
<evidence type="ECO:0000256" key="6">
    <source>
        <dbReference type="ARBA" id="ARBA00023170"/>
    </source>
</evidence>
<dbReference type="AlphaFoldDB" id="A0A4E0S4F2"/>
<comment type="subcellular location">
    <subcellularLocation>
        <location evidence="1">Cell membrane</location>
        <topology evidence="1">Multi-pass membrane protein</topology>
    </subcellularLocation>
</comment>
<protein>
    <submittedName>
        <fullName evidence="10">Ionotropic receptor 129</fullName>
    </submittedName>
</protein>
<name>A0A4E0S4F2_9HYME</name>
<evidence type="ECO:0000313" key="11">
    <source>
        <dbReference type="Proteomes" id="UP000297026"/>
    </source>
</evidence>
<evidence type="ECO:0000313" key="10">
    <source>
        <dbReference type="EMBL" id="THK32943.1"/>
    </source>
</evidence>
<sequence>MFTIKYLVIFFIIILPDELQSRPQVDWFESINTLFTAHKIHTALFIHSNNTDDSDIKDGLFAKIMESIPSVSFEMDHEGIVPKDLDIGVLSKLSTSLLFIHYAKYSGNPVQIYRVMHSINKLADFSVNCYLLIVLETSSNSSEEIEDILQHAWNKTILNMAIVEIRLAANFNTSTTVIAEISKFSDEANRGLHKNIASRVIIHQFNPFIKKFYHLEFSSGKELFPNYAKNMHGHGLKVVIVDQPPFASVTWKEDGEVGKMSGPNILLMQTITEKLNATPVILPKPKNMRFWLSNFTVEDLINESLNWDLTAHLCVRFTEHILEESVRSQNIITHELGVLMPRGYAINNKIINNILESSALTLVMMLAIWLAAILLKFDRKFWKLSTIFRWIFSISVHHQPSRNFERIFFFVVVMLGFIYANNIYASLTNLGVDPLVENDYETLEAIDDTGLTPMIRNPLFRRTFKNATGVELNLKRRSIRVMEITDCTQIAILHRNVCCVLFKSEAEYHKQWSRTKNGENQLKFAAPIFWSHHAAFLFRQSLPGRKNINKVIKRCSEAGLLSKWYTHMTRGFGGIAEDVAHVTDDLHTLRGQLIVVAALGHSLAALVLIGELLTHRFRNSFKKKCRRTKKSH</sequence>